<reference evidence="4" key="1">
    <citation type="submission" date="2022-07" db="EMBL/GenBank/DDBJ databases">
        <authorList>
            <person name="Kouya T."/>
            <person name="Ishiyama Y."/>
        </authorList>
    </citation>
    <scope>NUCLEOTIDE SEQUENCE</scope>
    <source>
        <strain evidence="4">WR16-4</strain>
    </source>
</reference>
<dbReference type="GO" id="GO:0003677">
    <property type="term" value="F:DNA binding"/>
    <property type="evidence" value="ECO:0007669"/>
    <property type="project" value="UniProtKB-UniRule"/>
</dbReference>
<dbReference type="InterPro" id="IPR001647">
    <property type="entry name" value="HTH_TetR"/>
</dbReference>
<dbReference type="Pfam" id="PF00440">
    <property type="entry name" value="TetR_N"/>
    <property type="match status" value="1"/>
</dbReference>
<evidence type="ECO:0000259" key="3">
    <source>
        <dbReference type="PROSITE" id="PS50977"/>
    </source>
</evidence>
<dbReference type="Proteomes" id="UP001144204">
    <property type="component" value="Unassembled WGS sequence"/>
</dbReference>
<keyword evidence="5" id="KW-1185">Reference proteome</keyword>
<dbReference type="PANTHER" id="PTHR43479:SF20">
    <property type="entry name" value="HTH TETR-TYPE DOMAIN-CONTAINING PROTEIN"/>
    <property type="match status" value="1"/>
</dbReference>
<dbReference type="InterPro" id="IPR050624">
    <property type="entry name" value="HTH-type_Tx_Regulator"/>
</dbReference>
<sequence>MDKDSIRQQIIDLTVQKIRTNGSAEISLRKITKELGITTGAFYKHFKNKSELFMMATKKLSKQVYEQIYPDIKDYQKQPHSSLMNLGKDIIYLFNSSNHVMSFLFFNNAALDSYRDARIGAEMPFLSITKSIIAAALKTDDTVLINTTFIQLWSFILGYGMLVSKQVVKIDEKLMNDTLRKLLEEK</sequence>
<feature type="DNA-binding region" description="H-T-H motif" evidence="2">
    <location>
        <begin position="27"/>
        <end position="46"/>
    </location>
</feature>
<dbReference type="InterPro" id="IPR023772">
    <property type="entry name" value="DNA-bd_HTH_TetR-type_CS"/>
</dbReference>
<dbReference type="RefSeq" id="WP_286137060.1">
    <property type="nucleotide sequence ID" value="NZ_BRPL01000004.1"/>
</dbReference>
<dbReference type="AlphaFoldDB" id="A0A9W6B385"/>
<reference evidence="4" key="2">
    <citation type="journal article" date="2023" name="PLoS ONE">
        <title>Philodulcilactobacillus myokoensis gen. nov., sp. nov., a fructophilic, acidophilic, and agar-phobic lactic acid bacterium isolated from fermented vegetable extracts.</title>
        <authorList>
            <person name="Kouya T."/>
            <person name="Ishiyama Y."/>
            <person name="Ohashi S."/>
            <person name="Kumakubo R."/>
            <person name="Yamazaki T."/>
            <person name="Otaki T."/>
        </authorList>
    </citation>
    <scope>NUCLEOTIDE SEQUENCE</scope>
    <source>
        <strain evidence="4">WR16-4</strain>
    </source>
</reference>
<dbReference type="PROSITE" id="PS50977">
    <property type="entry name" value="HTH_TETR_2"/>
    <property type="match status" value="1"/>
</dbReference>
<dbReference type="SUPFAM" id="SSF46689">
    <property type="entry name" value="Homeodomain-like"/>
    <property type="match status" value="1"/>
</dbReference>
<name>A0A9W6B385_9LACO</name>
<evidence type="ECO:0000313" key="5">
    <source>
        <dbReference type="Proteomes" id="UP001144204"/>
    </source>
</evidence>
<protein>
    <submittedName>
        <fullName evidence="4">TetR family transcriptional regulator</fullName>
    </submittedName>
</protein>
<dbReference type="InterPro" id="IPR009057">
    <property type="entry name" value="Homeodomain-like_sf"/>
</dbReference>
<dbReference type="EMBL" id="BRPL01000004">
    <property type="protein sequence ID" value="GLB47521.1"/>
    <property type="molecule type" value="Genomic_DNA"/>
</dbReference>
<dbReference type="PROSITE" id="PS01081">
    <property type="entry name" value="HTH_TETR_1"/>
    <property type="match status" value="1"/>
</dbReference>
<evidence type="ECO:0000256" key="2">
    <source>
        <dbReference type="PROSITE-ProRule" id="PRU00335"/>
    </source>
</evidence>
<proteinExistence type="predicted"/>
<organism evidence="4 5">
    <name type="scientific">Philodulcilactobacillus myokoensis</name>
    <dbReference type="NCBI Taxonomy" id="2929573"/>
    <lineage>
        <taxon>Bacteria</taxon>
        <taxon>Bacillati</taxon>
        <taxon>Bacillota</taxon>
        <taxon>Bacilli</taxon>
        <taxon>Lactobacillales</taxon>
        <taxon>Lactobacillaceae</taxon>
        <taxon>Philodulcilactobacillus</taxon>
    </lineage>
</organism>
<evidence type="ECO:0000313" key="4">
    <source>
        <dbReference type="EMBL" id="GLB47521.1"/>
    </source>
</evidence>
<evidence type="ECO:0000256" key="1">
    <source>
        <dbReference type="ARBA" id="ARBA00023125"/>
    </source>
</evidence>
<accession>A0A9W6B385</accession>
<dbReference type="Gene3D" id="1.10.357.10">
    <property type="entry name" value="Tetracycline Repressor, domain 2"/>
    <property type="match status" value="1"/>
</dbReference>
<gene>
    <name evidence="4" type="ORF">WR164_15000</name>
</gene>
<keyword evidence="1 2" id="KW-0238">DNA-binding</keyword>
<feature type="domain" description="HTH tetR-type" evidence="3">
    <location>
        <begin position="4"/>
        <end position="64"/>
    </location>
</feature>
<dbReference type="PANTHER" id="PTHR43479">
    <property type="entry name" value="ACREF/ENVCD OPERON REPRESSOR-RELATED"/>
    <property type="match status" value="1"/>
</dbReference>
<comment type="caution">
    <text evidence="4">The sequence shown here is derived from an EMBL/GenBank/DDBJ whole genome shotgun (WGS) entry which is preliminary data.</text>
</comment>